<dbReference type="EMBL" id="JABFJW010000180">
    <property type="protein sequence ID" value="NOK11750.1"/>
    <property type="molecule type" value="Genomic_DNA"/>
</dbReference>
<evidence type="ECO:0000313" key="2">
    <source>
        <dbReference type="EMBL" id="NOK11750.1"/>
    </source>
</evidence>
<protein>
    <recommendedName>
        <fullName evidence="1">DNA mimic protein DMP19 C-terminal domain-containing protein</fullName>
    </recommendedName>
</protein>
<accession>A0A7Y4JV61</accession>
<reference evidence="2 3" key="1">
    <citation type="submission" date="2020-05" db="EMBL/GenBank/DDBJ databases">
        <authorList>
            <person name="Whitworth D."/>
        </authorList>
    </citation>
    <scope>NUCLEOTIDE SEQUENCE [LARGE SCALE GENOMIC DNA]</scope>
    <source>
        <strain evidence="2 3">CA046A</strain>
    </source>
</reference>
<dbReference type="Pfam" id="PF14300">
    <property type="entry name" value="DMP19"/>
    <property type="match status" value="1"/>
</dbReference>
<gene>
    <name evidence="2" type="ORF">HNS30_22165</name>
</gene>
<dbReference type="RefSeq" id="WP_171417701.1">
    <property type="nucleotide sequence ID" value="NZ_JABFJW010000180.1"/>
</dbReference>
<sequence length="132" mass="14412">MQAQEARQVLYELGRRADREGIGSLSPQEATALNAWSGHGVIGNGGFRYFYEGSRSLAELAAAFRVLGFAQAAEACEKVRNAVPIGDVPADAGERWVVLRSVDWNAFQEEEAAVFDVGWDQLLDAIAKLLTR</sequence>
<comment type="caution">
    <text evidence="2">The sequence shown here is derived from an EMBL/GenBank/DDBJ whole genome shotgun (WGS) entry which is preliminary data.</text>
</comment>
<dbReference type="InterPro" id="IPR025402">
    <property type="entry name" value="DMP19_C"/>
</dbReference>
<evidence type="ECO:0000259" key="1">
    <source>
        <dbReference type="Pfam" id="PF14300"/>
    </source>
</evidence>
<proteinExistence type="predicted"/>
<dbReference type="AlphaFoldDB" id="A0A7Y4JV61"/>
<feature type="domain" description="DNA mimic protein DMP19 C-terminal" evidence="1">
    <location>
        <begin position="24"/>
        <end position="117"/>
    </location>
</feature>
<organism evidence="2 3">
    <name type="scientific">Corallococcus exercitus</name>
    <dbReference type="NCBI Taxonomy" id="2316736"/>
    <lineage>
        <taxon>Bacteria</taxon>
        <taxon>Pseudomonadati</taxon>
        <taxon>Myxococcota</taxon>
        <taxon>Myxococcia</taxon>
        <taxon>Myxococcales</taxon>
        <taxon>Cystobacterineae</taxon>
        <taxon>Myxococcaceae</taxon>
        <taxon>Corallococcus</taxon>
    </lineage>
</organism>
<name>A0A7Y4JV61_9BACT</name>
<dbReference type="Proteomes" id="UP000528460">
    <property type="component" value="Unassembled WGS sequence"/>
</dbReference>
<evidence type="ECO:0000313" key="3">
    <source>
        <dbReference type="Proteomes" id="UP000528460"/>
    </source>
</evidence>